<dbReference type="InterPro" id="IPR029063">
    <property type="entry name" value="SAM-dependent_MTases_sf"/>
</dbReference>
<evidence type="ECO:0000259" key="2">
    <source>
        <dbReference type="Pfam" id="PF08484"/>
    </source>
</evidence>
<keyword evidence="3" id="KW-0808">Transferase</keyword>
<comment type="caution">
    <text evidence="3">The sequence shown here is derived from an EMBL/GenBank/DDBJ whole genome shotgun (WGS) entry which is preliminary data.</text>
</comment>
<organism evidence="3 4">
    <name type="scientific">Hymenobacter algoricola</name>
    <dbReference type="NCBI Taxonomy" id="486267"/>
    <lineage>
        <taxon>Bacteria</taxon>
        <taxon>Pseudomonadati</taxon>
        <taxon>Bacteroidota</taxon>
        <taxon>Cytophagia</taxon>
        <taxon>Cytophagales</taxon>
        <taxon>Hymenobacteraceae</taxon>
        <taxon>Hymenobacter</taxon>
    </lineage>
</organism>
<dbReference type="Gene3D" id="3.40.50.720">
    <property type="entry name" value="NAD(P)-binding Rossmann-like Domain"/>
    <property type="match status" value="1"/>
</dbReference>
<dbReference type="Proteomes" id="UP001499909">
    <property type="component" value="Unassembled WGS sequence"/>
</dbReference>
<reference evidence="4" key="1">
    <citation type="journal article" date="2019" name="Int. J. Syst. Evol. Microbiol.">
        <title>The Global Catalogue of Microorganisms (GCM) 10K type strain sequencing project: providing services to taxonomists for standard genome sequencing and annotation.</title>
        <authorList>
            <consortium name="The Broad Institute Genomics Platform"/>
            <consortium name="The Broad Institute Genome Sequencing Center for Infectious Disease"/>
            <person name="Wu L."/>
            <person name="Ma J."/>
        </authorList>
    </citation>
    <scope>NUCLEOTIDE SEQUENCE [LARGE SCALE GENOMIC DNA]</scope>
    <source>
        <strain evidence="4">JCM 17214</strain>
    </source>
</reference>
<dbReference type="InterPro" id="IPR038576">
    <property type="entry name" value="Methyltransf_Zn-bd_dom_put_sf"/>
</dbReference>
<feature type="domain" description="Methyltransferase putative zinc binding" evidence="1">
    <location>
        <begin position="12"/>
        <end position="73"/>
    </location>
</feature>
<dbReference type="PANTHER" id="PTHR43861">
    <property type="entry name" value="TRANS-ACONITATE 2-METHYLTRANSFERASE-RELATED"/>
    <property type="match status" value="1"/>
</dbReference>
<dbReference type="InterPro" id="IPR013691">
    <property type="entry name" value="MeTrfase_14"/>
</dbReference>
<evidence type="ECO:0000313" key="4">
    <source>
        <dbReference type="Proteomes" id="UP001499909"/>
    </source>
</evidence>
<keyword evidence="4" id="KW-1185">Reference proteome</keyword>
<dbReference type="GO" id="GO:0032259">
    <property type="term" value="P:methylation"/>
    <property type="evidence" value="ECO:0007669"/>
    <property type="project" value="UniProtKB-KW"/>
</dbReference>
<accession>A0ABP7MMR7</accession>
<proteinExistence type="predicted"/>
<dbReference type="RefSeq" id="WP_345111061.1">
    <property type="nucleotide sequence ID" value="NZ_BAABDH010000017.1"/>
</dbReference>
<evidence type="ECO:0000313" key="3">
    <source>
        <dbReference type="EMBL" id="GAA3926556.1"/>
    </source>
</evidence>
<dbReference type="Gene3D" id="6.20.50.110">
    <property type="entry name" value="Methyltransferase, zinc-binding domain"/>
    <property type="match status" value="1"/>
</dbReference>
<keyword evidence="3" id="KW-0489">Methyltransferase</keyword>
<dbReference type="Pfam" id="PF08421">
    <property type="entry name" value="Methyltransf_13"/>
    <property type="match status" value="1"/>
</dbReference>
<dbReference type="Pfam" id="PF13489">
    <property type="entry name" value="Methyltransf_23"/>
    <property type="match status" value="1"/>
</dbReference>
<dbReference type="PANTHER" id="PTHR43861:SF5">
    <property type="entry name" value="BLL5978 PROTEIN"/>
    <property type="match status" value="1"/>
</dbReference>
<dbReference type="InterPro" id="IPR013630">
    <property type="entry name" value="Methyltransf_Zn-bd_dom_put"/>
</dbReference>
<dbReference type="SUPFAM" id="SSF53335">
    <property type="entry name" value="S-adenosyl-L-methionine-dependent methyltransferases"/>
    <property type="match status" value="1"/>
</dbReference>
<feature type="domain" description="C-methyltransferase" evidence="2">
    <location>
        <begin position="253"/>
        <end position="411"/>
    </location>
</feature>
<dbReference type="Gene3D" id="6.10.250.3100">
    <property type="match status" value="1"/>
</dbReference>
<gene>
    <name evidence="3" type="ORF">GCM10022406_10500</name>
</gene>
<dbReference type="EMBL" id="BAABDH010000017">
    <property type="protein sequence ID" value="GAA3926556.1"/>
    <property type="molecule type" value="Genomic_DNA"/>
</dbReference>
<dbReference type="GO" id="GO:0008168">
    <property type="term" value="F:methyltransferase activity"/>
    <property type="evidence" value="ECO:0007669"/>
    <property type="project" value="UniProtKB-KW"/>
</dbReference>
<protein>
    <submittedName>
        <fullName evidence="3">Class I SAM-dependent methyltransferase</fullName>
    </submittedName>
</protein>
<evidence type="ECO:0000259" key="1">
    <source>
        <dbReference type="Pfam" id="PF08421"/>
    </source>
</evidence>
<dbReference type="Pfam" id="PF08484">
    <property type="entry name" value="Methyltransf_14"/>
    <property type="match status" value="1"/>
</dbReference>
<sequence>MLTPTEPPGSPCRFCGVPLNVTFVNLGTSPLCQEHVRPPRFNHAEAFYPLHARVCRNCFLVQLDEFATSKEIFQNDYAYFSSYSASWLQHARRYTAMAADRFGLTPQSLVVEVASNDGYLLQYFVEKGIPVLGVEPAANVAECAAAKNIPTLVRFFGRDTARLVAATSGQADLLVGNNVLAHVPDINDFVAGLQLLLKPEGVITMEFPHLLQLVAGNQFDTIYHEHFSYLSFYTVERIFAYHGLSLFDVEELPTHGGSLRIYACHSARPLPVSARVTELRNREIALGVCDLAYYSGFAEKAKEAKRKLLDFLIGAKRAGKTVVGYGAPGKGNTLLNYCGIRTDFLDYTVDLSPHKQGNFLPGSRIPICHPDLIWQTRPDYLLVLPWNLREEIMEQMGDIRAWGGQFVVPIPEVRIYA</sequence>
<name>A0ABP7MMR7_9BACT</name>
<dbReference type="Gene3D" id="3.40.50.150">
    <property type="entry name" value="Vaccinia Virus protein VP39"/>
    <property type="match status" value="1"/>
</dbReference>